<proteinExistence type="inferred from homology"/>
<dbReference type="SUPFAM" id="SSF57716">
    <property type="entry name" value="Glucocorticoid receptor-like (DNA-binding domain)"/>
    <property type="match status" value="1"/>
</dbReference>
<keyword evidence="2" id="KW-0689">Ribosomal protein</keyword>
<evidence type="ECO:0000256" key="2">
    <source>
        <dbReference type="ARBA" id="ARBA00022980"/>
    </source>
</evidence>
<sequence>MSMFRAKKLDLGCFVNIKVIRDHTKRKVYEKHEAERQALRYIIRNTTLAPRVRAEAQLQLTQMHCYTNPTQIRNRCILGGKGRGVFSDFKMSRKPPSYFVEPKSDEIHLIDDPNYYFNYFHTKNVRHNDCQRFAFNSAVEAQLIHPRLEALGLTKLALPLGTPTAEPHVPIFVSSDLKNKKRVVLIVGESEQELGVVAHRVIGGAGGVDKGSMVDIARALLQNNHNNGQNQDEHHADGDSSTNTIPGLVLANTGELWWWPEGGRGLTPRGAQGAPMRSAVHWGRFRDDGPNGGANTVPRNESPAAHVRCVFEQVLGNEDLVAADAVVQVVGVGDGAAAAQRVLDGDWARWGGRVGCLAMCGGGLDADSVRDDGFRAFLREKARLYTTCHEPADTLLSGPDGNDKTVLPTDYGTYVFSSGERYYTEMTLIKAKDVLLAWLAEVDRAGAGYANPEVEVTYADEHVGAAPTWADGDDGGVSGAWGNVPADGAAAAAAFQKPTREEEKESGLEIISREEWEDRLRREGKSKQETAVPDNVFVVGKPTEDD</sequence>
<evidence type="ECO:0000256" key="3">
    <source>
        <dbReference type="ARBA" id="ARBA00023274"/>
    </source>
</evidence>
<feature type="region of interest" description="Disordered" evidence="4">
    <location>
        <begin position="521"/>
        <end position="546"/>
    </location>
</feature>
<dbReference type="InterPro" id="IPR053858">
    <property type="entry name" value="Arb2_dom"/>
</dbReference>
<dbReference type="InterPro" id="IPR048263">
    <property type="entry name" value="Arb2"/>
</dbReference>
<evidence type="ECO:0000313" key="7">
    <source>
        <dbReference type="Proteomes" id="UP001430848"/>
    </source>
</evidence>
<keyword evidence="7" id="KW-1185">Reference proteome</keyword>
<evidence type="ECO:0000256" key="4">
    <source>
        <dbReference type="SAM" id="MobiDB-lite"/>
    </source>
</evidence>
<keyword evidence="3" id="KW-0687">Ribonucleoprotein</keyword>
<evidence type="ECO:0000256" key="1">
    <source>
        <dbReference type="ARBA" id="ARBA00009083"/>
    </source>
</evidence>
<dbReference type="Pfam" id="PF22749">
    <property type="entry name" value="Arb2"/>
    <property type="match status" value="1"/>
</dbReference>
<name>A0ABR1PQC3_DIAER</name>
<comment type="similarity">
    <text evidence="1">Belongs to the universal ribosomal protein uS14 family.</text>
</comment>
<feature type="region of interest" description="Disordered" evidence="4">
    <location>
        <begin position="225"/>
        <end position="245"/>
    </location>
</feature>
<dbReference type="Gene3D" id="1.10.287.1480">
    <property type="match status" value="1"/>
</dbReference>
<protein>
    <recommendedName>
        <fullName evidence="5">Arb2 domain-containing protein</fullName>
    </recommendedName>
</protein>
<evidence type="ECO:0000313" key="6">
    <source>
        <dbReference type="EMBL" id="KAK7742719.1"/>
    </source>
</evidence>
<dbReference type="EMBL" id="JAKNSF020000001">
    <property type="protein sequence ID" value="KAK7742719.1"/>
    <property type="molecule type" value="Genomic_DNA"/>
</dbReference>
<accession>A0ABR1PQC3</accession>
<dbReference type="InterPro" id="IPR001209">
    <property type="entry name" value="Ribosomal_uS14"/>
</dbReference>
<dbReference type="PANTHER" id="PTHR21357:SF4">
    <property type="entry name" value="FAM172 FAMILY PROTEIN HOMOLOG CG10038"/>
    <property type="match status" value="1"/>
</dbReference>
<organism evidence="6 7">
    <name type="scientific">Diaporthe eres</name>
    <name type="common">Phomopsis oblonga</name>
    <dbReference type="NCBI Taxonomy" id="83184"/>
    <lineage>
        <taxon>Eukaryota</taxon>
        <taxon>Fungi</taxon>
        <taxon>Dikarya</taxon>
        <taxon>Ascomycota</taxon>
        <taxon>Pezizomycotina</taxon>
        <taxon>Sordariomycetes</taxon>
        <taxon>Sordariomycetidae</taxon>
        <taxon>Diaporthales</taxon>
        <taxon>Diaporthaceae</taxon>
        <taxon>Diaporthe</taxon>
        <taxon>Diaporthe eres species complex</taxon>
    </lineage>
</organism>
<gene>
    <name evidence="6" type="ORF">SLS63_000284</name>
</gene>
<comment type="caution">
    <text evidence="6">The sequence shown here is derived from an EMBL/GenBank/DDBJ whole genome shotgun (WGS) entry which is preliminary data.</text>
</comment>
<feature type="domain" description="Arb2" evidence="5">
    <location>
        <begin position="98"/>
        <end position="391"/>
    </location>
</feature>
<dbReference type="PANTHER" id="PTHR21357">
    <property type="entry name" value="FAM172 FAMILY PROTEIN HOMOLOG CG10038"/>
    <property type="match status" value="1"/>
</dbReference>
<dbReference type="Pfam" id="PF00253">
    <property type="entry name" value="Ribosomal_S14"/>
    <property type="match status" value="1"/>
</dbReference>
<dbReference type="Proteomes" id="UP001430848">
    <property type="component" value="Unassembled WGS sequence"/>
</dbReference>
<reference evidence="6 7" key="1">
    <citation type="submission" date="2024-02" db="EMBL/GenBank/DDBJ databases">
        <title>De novo assembly and annotation of 12 fungi associated with fruit tree decline syndrome in Ontario, Canada.</title>
        <authorList>
            <person name="Sulman M."/>
            <person name="Ellouze W."/>
            <person name="Ilyukhin E."/>
        </authorList>
    </citation>
    <scope>NUCLEOTIDE SEQUENCE [LARGE SCALE GENOMIC DNA]</scope>
    <source>
        <strain evidence="6 7">M169</strain>
    </source>
</reference>
<evidence type="ECO:0000259" key="5">
    <source>
        <dbReference type="Pfam" id="PF22749"/>
    </source>
</evidence>